<comment type="similarity">
    <text evidence="6">Belongs to the class I-like SAM-binding methyltransferase superfamily. C5-methyltransferase family.</text>
</comment>
<dbReference type="GO" id="GO:0003886">
    <property type="term" value="F:DNA (cytosine-5-)-methyltransferase activity"/>
    <property type="evidence" value="ECO:0007669"/>
    <property type="project" value="UniProtKB-EC"/>
</dbReference>
<dbReference type="AlphaFoldDB" id="A0A9Q4H9Z4"/>
<feature type="active site" evidence="6">
    <location>
        <position position="76"/>
    </location>
</feature>
<evidence type="ECO:0000256" key="4">
    <source>
        <dbReference type="ARBA" id="ARBA00022691"/>
    </source>
</evidence>
<name>A0A9Q4H9Z4_BACSC</name>
<dbReference type="Pfam" id="PF00145">
    <property type="entry name" value="DNA_methylase"/>
    <property type="match status" value="1"/>
</dbReference>
<evidence type="ECO:0000313" key="7">
    <source>
        <dbReference type="EMBL" id="MCY8122223.1"/>
    </source>
</evidence>
<dbReference type="PROSITE" id="PS00094">
    <property type="entry name" value="C5_MTASE_1"/>
    <property type="match status" value="1"/>
</dbReference>
<dbReference type="Proteomes" id="UP001070352">
    <property type="component" value="Unassembled WGS sequence"/>
</dbReference>
<dbReference type="GO" id="GO:0032259">
    <property type="term" value="P:methylation"/>
    <property type="evidence" value="ECO:0007669"/>
    <property type="project" value="UniProtKB-KW"/>
</dbReference>
<comment type="caution">
    <text evidence="7">The sequence shown here is derived from an EMBL/GenBank/DDBJ whole genome shotgun (WGS) entry which is preliminary data.</text>
</comment>
<dbReference type="InterPro" id="IPR050390">
    <property type="entry name" value="C5-Methyltransferase"/>
</dbReference>
<keyword evidence="4 6" id="KW-0949">S-adenosyl-L-methionine</keyword>
<dbReference type="SUPFAM" id="SSF53335">
    <property type="entry name" value="S-adenosyl-L-methionine-dependent methyltransferases"/>
    <property type="match status" value="1"/>
</dbReference>
<dbReference type="EC" id="2.1.1.37" evidence="1"/>
<proteinExistence type="inferred from homology"/>
<evidence type="ECO:0000313" key="8">
    <source>
        <dbReference type="Proteomes" id="UP001070352"/>
    </source>
</evidence>
<dbReference type="Gene3D" id="3.40.50.150">
    <property type="entry name" value="Vaccinia Virus protein VP39"/>
    <property type="match status" value="1"/>
</dbReference>
<dbReference type="InterPro" id="IPR018117">
    <property type="entry name" value="C5_DNA_meth_AS"/>
</dbReference>
<dbReference type="InterPro" id="IPR001525">
    <property type="entry name" value="C5_MeTfrase"/>
</dbReference>
<evidence type="ECO:0000256" key="2">
    <source>
        <dbReference type="ARBA" id="ARBA00022603"/>
    </source>
</evidence>
<dbReference type="NCBIfam" id="TIGR00675">
    <property type="entry name" value="dcm"/>
    <property type="match status" value="1"/>
</dbReference>
<evidence type="ECO:0000256" key="1">
    <source>
        <dbReference type="ARBA" id="ARBA00011975"/>
    </source>
</evidence>
<dbReference type="PANTHER" id="PTHR23068">
    <property type="entry name" value="DNA CYTOSINE-5- -METHYLTRANSFERASE 3-RELATED"/>
    <property type="match status" value="1"/>
</dbReference>
<keyword evidence="2 6" id="KW-0489">Methyltransferase</keyword>
<gene>
    <name evidence="7" type="primary">dcm</name>
    <name evidence="7" type="ORF">MOC45_16770</name>
</gene>
<dbReference type="PANTHER" id="PTHR23068:SF25">
    <property type="entry name" value="DNA (CYTOSINE-5)-METHYLTRANSFERASE DRM2"/>
    <property type="match status" value="1"/>
</dbReference>
<organism evidence="7 8">
    <name type="scientific">Bacillus spizizenii</name>
    <name type="common">Bacillus subtilis subsp. spizizenii</name>
    <dbReference type="NCBI Taxonomy" id="96241"/>
    <lineage>
        <taxon>Bacteria</taxon>
        <taxon>Bacillati</taxon>
        <taxon>Bacillota</taxon>
        <taxon>Bacilli</taxon>
        <taxon>Bacillales</taxon>
        <taxon>Bacillaceae</taxon>
        <taxon>Bacillus</taxon>
    </lineage>
</organism>
<accession>A0A9Q4H9Z4</accession>
<evidence type="ECO:0000256" key="6">
    <source>
        <dbReference type="PROSITE-ProRule" id="PRU01016"/>
    </source>
</evidence>
<dbReference type="PROSITE" id="PS51679">
    <property type="entry name" value="SAM_MT_C5"/>
    <property type="match status" value="1"/>
</dbReference>
<dbReference type="GO" id="GO:0009307">
    <property type="term" value="P:DNA restriction-modification system"/>
    <property type="evidence" value="ECO:0007669"/>
    <property type="project" value="UniProtKB-KW"/>
</dbReference>
<dbReference type="EMBL" id="JALANJ010000027">
    <property type="protein sequence ID" value="MCY8122223.1"/>
    <property type="molecule type" value="Genomic_DNA"/>
</dbReference>
<sequence length="301" mass="34467">MNVLSLFDGMSCGQIALNKLGIVVDNYFASEIKENAIKVTQYNYPNTIQLGDVKSLTDEKLESLPKIDLLIGGSPCQDLSPAMKKRKGLKGSKSQLFWEYIRVLNKIQPKYFLLENVARMKNEDKEVINETLGVKPIRINSKLVSAQLRDRLYWTNLPNVSLPKDRGIKLEHVLETGFTDREKSRALLASDSRPLKSKEKMWHRYKNTGFTTIVFENGIEDTHNIRYLNQVELERLQTVPSGYTKILNRNQAADLLGDGWTVDVIAHLFNGLKEEYIMKEVNLDSAQNMELDKLYIEQITV</sequence>
<evidence type="ECO:0000256" key="5">
    <source>
        <dbReference type="ARBA" id="ARBA00022747"/>
    </source>
</evidence>
<reference evidence="7" key="1">
    <citation type="submission" date="2022-02" db="EMBL/GenBank/DDBJ databases">
        <title>Crop Bioprotection Bacillus Genome Sequencing.</title>
        <authorList>
            <person name="Dunlap C."/>
        </authorList>
    </citation>
    <scope>NUCLEOTIDE SEQUENCE</scope>
    <source>
        <strain evidence="7">M18B4</strain>
    </source>
</reference>
<keyword evidence="3 6" id="KW-0808">Transferase</keyword>
<evidence type="ECO:0000256" key="3">
    <source>
        <dbReference type="ARBA" id="ARBA00022679"/>
    </source>
</evidence>
<dbReference type="InterPro" id="IPR029063">
    <property type="entry name" value="SAM-dependent_MTases_sf"/>
</dbReference>
<keyword evidence="5" id="KW-0680">Restriction system</keyword>
<protein>
    <recommendedName>
        <fullName evidence="1">DNA (cytosine-5-)-methyltransferase</fullName>
        <ecNumber evidence="1">2.1.1.37</ecNumber>
    </recommendedName>
</protein>